<comment type="caution">
    <text evidence="1">The sequence shown here is derived from an EMBL/GenBank/DDBJ whole genome shotgun (WGS) entry which is preliminary data.</text>
</comment>
<evidence type="ECO:0000313" key="1">
    <source>
        <dbReference type="EMBL" id="MEC3886919.1"/>
    </source>
</evidence>
<accession>A0AAJ2X101</accession>
<dbReference type="AlphaFoldDB" id="A0AAJ2X101"/>
<evidence type="ECO:0000313" key="2">
    <source>
        <dbReference type="Proteomes" id="UP001297361"/>
    </source>
</evidence>
<dbReference type="RefSeq" id="WP_228426860.1">
    <property type="nucleotide sequence ID" value="NZ_JAJFNJ020000003.1"/>
</dbReference>
<reference evidence="1" key="2">
    <citation type="submission" date="2024-01" db="EMBL/GenBank/DDBJ databases">
        <title>Long-read genome sequencing of X. campestris pv. papavericola.</title>
        <authorList>
            <person name="Hussain R.M.F."/>
            <person name="Greer S."/>
            <person name="Harrison J."/>
            <person name="Grant M."/>
            <person name="Vicente J."/>
            <person name="Studholme D.J."/>
        </authorList>
    </citation>
    <scope>NUCLEOTIDE SEQUENCE</scope>
    <source>
        <strain evidence="1">NCPPB 2970</strain>
    </source>
</reference>
<reference evidence="1" key="1">
    <citation type="submission" date="2021-10" db="EMBL/GenBank/DDBJ databases">
        <authorList>
            <person name="Hussein R."/>
            <person name="Harrison J."/>
            <person name="Studholme D.J."/>
            <person name="Vicente J."/>
            <person name="Grant M."/>
        </authorList>
    </citation>
    <scope>NUCLEOTIDE SEQUENCE</scope>
    <source>
        <strain evidence="1">NCPPB 2970</strain>
    </source>
</reference>
<gene>
    <name evidence="1" type="ORF">LLE72_003870</name>
</gene>
<dbReference type="Proteomes" id="UP001297361">
    <property type="component" value="Unassembled WGS sequence"/>
</dbReference>
<dbReference type="EMBL" id="JAJFNJ020000003">
    <property type="protein sequence ID" value="MEC3886919.1"/>
    <property type="molecule type" value="Genomic_DNA"/>
</dbReference>
<name>A0AAJ2X101_XANCA</name>
<organism evidence="1 2">
    <name type="scientific">Xanthomonas campestris pv. papavericola</name>
    <dbReference type="NCBI Taxonomy" id="487881"/>
    <lineage>
        <taxon>Bacteria</taxon>
        <taxon>Pseudomonadati</taxon>
        <taxon>Pseudomonadota</taxon>
        <taxon>Gammaproteobacteria</taxon>
        <taxon>Lysobacterales</taxon>
        <taxon>Lysobacteraceae</taxon>
        <taxon>Xanthomonas</taxon>
    </lineage>
</organism>
<sequence>MLSQEASAVVASFGQQPGVTREHLDNFNRVLNDSPELTRQINEAVQLLSAAHASRRPCPRSDQMAEQVRSRPRFPVAALVVAMGLIASCASSTSASTAPSFSGQWAYAKKCDLGHYLSLHLQQHGDRVTGDWSAATNAHGNDGQLQGQVRGDTLYVRYCSDDGGNSYAACPAFSGPEDQFRLENGQLVQYQKYGSVYRRSVALHSDIAGKEVPFDKNCKDPEDDQ</sequence>
<proteinExistence type="predicted"/>
<protein>
    <submittedName>
        <fullName evidence="1">Uncharacterized protein</fullName>
    </submittedName>
</protein>